<keyword evidence="1" id="KW-0812">Transmembrane</keyword>
<dbReference type="SUPFAM" id="SSF51126">
    <property type="entry name" value="Pectin lyase-like"/>
    <property type="match status" value="1"/>
</dbReference>
<evidence type="ECO:0000313" key="4">
    <source>
        <dbReference type="Proteomes" id="UP001139150"/>
    </source>
</evidence>
<feature type="transmembrane region" description="Helical" evidence="1">
    <location>
        <begin position="7"/>
        <end position="24"/>
    </location>
</feature>
<dbReference type="PROSITE" id="PS51688">
    <property type="entry name" value="ICA"/>
    <property type="match status" value="1"/>
</dbReference>
<dbReference type="Gene3D" id="2.160.20.10">
    <property type="entry name" value="Single-stranded right-handed beta-helix, Pectin lyase-like"/>
    <property type="match status" value="1"/>
</dbReference>
<sequence length="660" mass="74556">MNRRNFLFNFFLWIFSFIFGYKIGNLNSIGNNEVKDDEGESVTDKLEAIHDRLNETTDDLEQRGVNVKKFGAKGDGKTDDTGAIQKALIAGAGRTVIFPKGRFIISKTLIIPSGTYISGENTYDTWDGENIGTSIITSGTGNPQRWTDIDGNDKKISPALVLGGNEIKIENLTVECNSYRWDVAIFVPSVKRTFFYNVDTVGPWKVAGIYLDATWSDRNKTLTSLHPNISPSTGMNEFHAESCFFRGLWGVVVQGTTRNPERYETNQWIWGWGGTSDLSFVNCRMGSNSPSSERRNDGGCFKHDAAMKNAAKAGQGHNFINCTFRTGSKYMIYLDRSNRDTFVNCYGETISNWEHGNAVFAVTSHTGEIARLNDKVMAPVTLNGEPFWPSSWRTPYHPDVQMVTQRTRGELYTPNFSGFGESSGEATEIISYFSSETNAGRMHFKHGDSIFADIDKGRLNLRDIPLLRFNNDFSFDKGTSRKITITDTANISYQEFRPNTDGTLNLGSSNSRWNTIYTANGMISTSDERMKQQISSIPDKWLDAWSEVNFCRFKFTNEVQKNGTKASWHVGVIAQQIVEAFHRHGLDAIEIGIVCYDEWEENVTETLTQDADGNTKKEQKIKKAGSIWSVRFDECQFLEMALNRRENEKLRLEIDKFKSI</sequence>
<dbReference type="EMBL" id="JAKRYL010000012">
    <property type="protein sequence ID" value="MCL7748046.1"/>
    <property type="molecule type" value="Genomic_DNA"/>
</dbReference>
<dbReference type="Gene3D" id="1.10.10.10">
    <property type="entry name" value="Winged helix-like DNA-binding domain superfamily/Winged helix DNA-binding domain"/>
    <property type="match status" value="1"/>
</dbReference>
<dbReference type="Pfam" id="PF12708">
    <property type="entry name" value="Pect-lyase_RHGA_epim"/>
    <property type="match status" value="1"/>
</dbReference>
<keyword evidence="4" id="KW-1185">Reference proteome</keyword>
<organism evidence="3 4">
    <name type="scientific">Halalkalibacter alkaliphilus</name>
    <dbReference type="NCBI Taxonomy" id="2917993"/>
    <lineage>
        <taxon>Bacteria</taxon>
        <taxon>Bacillati</taxon>
        <taxon>Bacillota</taxon>
        <taxon>Bacilli</taxon>
        <taxon>Bacillales</taxon>
        <taxon>Bacillaceae</taxon>
        <taxon>Halalkalibacter</taxon>
    </lineage>
</organism>
<dbReference type="InterPro" id="IPR024535">
    <property type="entry name" value="RHGA/B-epi-like_pectate_lyase"/>
</dbReference>
<dbReference type="RefSeq" id="WP_250096939.1">
    <property type="nucleotide sequence ID" value="NZ_JAKRYL010000012.1"/>
</dbReference>
<reference evidence="3" key="1">
    <citation type="submission" date="2022-02" db="EMBL/GenBank/DDBJ databases">
        <title>Halalkalibacter sp. nov. isolated from Lonar Lake, India.</title>
        <authorList>
            <person name="Joshi A."/>
            <person name="Thite S."/>
            <person name="Lodha T."/>
        </authorList>
    </citation>
    <scope>NUCLEOTIDE SEQUENCE</scope>
    <source>
        <strain evidence="3">MEB205</strain>
    </source>
</reference>
<comment type="caution">
    <text evidence="3">The sequence shown here is derived from an EMBL/GenBank/DDBJ whole genome shotgun (WGS) entry which is preliminary data.</text>
</comment>
<keyword evidence="1" id="KW-0472">Membrane</keyword>
<dbReference type="InterPro" id="IPR012334">
    <property type="entry name" value="Pectin_lyas_fold"/>
</dbReference>
<dbReference type="InterPro" id="IPR036388">
    <property type="entry name" value="WH-like_DNA-bd_sf"/>
</dbReference>
<feature type="domain" description="Peptidase S74" evidence="2">
    <location>
        <begin position="526"/>
        <end position="660"/>
    </location>
</feature>
<dbReference type="CDD" id="cd10144">
    <property type="entry name" value="Peptidase_S74_CIMCD"/>
    <property type="match status" value="1"/>
</dbReference>
<proteinExistence type="predicted"/>
<gene>
    <name evidence="3" type="ORF">MF646_13020</name>
</gene>
<evidence type="ECO:0000313" key="3">
    <source>
        <dbReference type="EMBL" id="MCL7748046.1"/>
    </source>
</evidence>
<keyword evidence="1" id="KW-1133">Transmembrane helix</keyword>
<dbReference type="InterPro" id="IPR030392">
    <property type="entry name" value="S74_ICA"/>
</dbReference>
<accession>A0A9X2CTH8</accession>
<evidence type="ECO:0000256" key="1">
    <source>
        <dbReference type="SAM" id="Phobius"/>
    </source>
</evidence>
<protein>
    <submittedName>
        <fullName evidence="3">Tail fiber domain-containing protein</fullName>
    </submittedName>
</protein>
<dbReference type="Proteomes" id="UP001139150">
    <property type="component" value="Unassembled WGS sequence"/>
</dbReference>
<name>A0A9X2CTH8_9BACI</name>
<dbReference type="Pfam" id="PF13884">
    <property type="entry name" value="Peptidase_S74"/>
    <property type="match status" value="1"/>
</dbReference>
<dbReference type="AlphaFoldDB" id="A0A9X2CTH8"/>
<evidence type="ECO:0000259" key="2">
    <source>
        <dbReference type="PROSITE" id="PS51688"/>
    </source>
</evidence>
<dbReference type="InterPro" id="IPR011050">
    <property type="entry name" value="Pectin_lyase_fold/virulence"/>
</dbReference>